<keyword evidence="2" id="KW-1185">Reference proteome</keyword>
<dbReference type="EMBL" id="MK504444">
    <property type="protein sequence ID" value="QBJ03687.1"/>
    <property type="molecule type" value="Genomic_DNA"/>
</dbReference>
<name>A0A4Y5FGQ3_9CAUD</name>
<gene>
    <name evidence="1" type="ORF">UCC3521_0149</name>
</gene>
<sequence>MVLLKSSKEAEQKNLTFRRLHIMEYFQTQLDNISDNKKVQRGIKSMIAELCRATNAKDTDWRELDYSEECYTLDDGKVLVVELVPVWDNLESLDGADLVELYNAYYNTNIKDESDINWRNLDVKVIALDTEAGTSELVQVFWIDGQGDLKYF</sequence>
<evidence type="ECO:0000313" key="2">
    <source>
        <dbReference type="Proteomes" id="UP000309991"/>
    </source>
</evidence>
<protein>
    <submittedName>
        <fullName evidence="1">Uncharacterized protein</fullName>
    </submittedName>
</protein>
<accession>A0A4Y5FGQ3</accession>
<organism evidence="1 2">
    <name type="scientific">Lactobacillus phage 3-521</name>
    <dbReference type="NCBI Taxonomy" id="2510943"/>
    <lineage>
        <taxon>Viruses</taxon>
        <taxon>Duplodnaviria</taxon>
        <taxon>Heunggongvirae</taxon>
        <taxon>Uroviricota</taxon>
        <taxon>Caudoviricetes</taxon>
        <taxon>Herelleviridae</taxon>
        <taxon>Watanabevirus</taxon>
        <taxon>Watanabevirus wv3521</taxon>
    </lineage>
</organism>
<proteinExistence type="predicted"/>
<reference evidence="1 2" key="1">
    <citation type="submission" date="2019-02" db="EMBL/GenBank/DDBJ databases">
        <title>Isolation of virulent Lactobacillus brevis phages.</title>
        <authorList>
            <person name="Feyereisen M."/>
            <person name="Mahony J."/>
            <person name="O'Sullivan T."/>
            <person name="van Sinderen D."/>
        </authorList>
    </citation>
    <scope>NUCLEOTIDE SEQUENCE [LARGE SCALE GENOMIC DNA]</scope>
</reference>
<dbReference type="Proteomes" id="UP000309991">
    <property type="component" value="Segment"/>
</dbReference>
<evidence type="ECO:0000313" key="1">
    <source>
        <dbReference type="EMBL" id="QBJ03687.1"/>
    </source>
</evidence>